<reference evidence="2 3" key="1">
    <citation type="submission" date="2024-01" db="EMBL/GenBank/DDBJ databases">
        <title>Complete genome of Cladobotryum mycophilum ATHUM6906.</title>
        <authorList>
            <person name="Christinaki A.C."/>
            <person name="Myridakis A.I."/>
            <person name="Kouvelis V.N."/>
        </authorList>
    </citation>
    <scope>NUCLEOTIDE SEQUENCE [LARGE SCALE GENOMIC DNA]</scope>
    <source>
        <strain evidence="2 3">ATHUM6906</strain>
    </source>
</reference>
<dbReference type="Gene3D" id="3.30.70.100">
    <property type="match status" value="1"/>
</dbReference>
<name>A0ABR0SFB9_9HYPO</name>
<dbReference type="Proteomes" id="UP001338125">
    <property type="component" value="Unassembled WGS sequence"/>
</dbReference>
<feature type="domain" description="ABM" evidence="1">
    <location>
        <begin position="7"/>
        <end position="80"/>
    </location>
</feature>
<evidence type="ECO:0000259" key="1">
    <source>
        <dbReference type="Pfam" id="PF03992"/>
    </source>
</evidence>
<dbReference type="SUPFAM" id="SSF54909">
    <property type="entry name" value="Dimeric alpha+beta barrel"/>
    <property type="match status" value="1"/>
</dbReference>
<organism evidence="2 3">
    <name type="scientific">Cladobotryum mycophilum</name>
    <dbReference type="NCBI Taxonomy" id="491253"/>
    <lineage>
        <taxon>Eukaryota</taxon>
        <taxon>Fungi</taxon>
        <taxon>Dikarya</taxon>
        <taxon>Ascomycota</taxon>
        <taxon>Pezizomycotina</taxon>
        <taxon>Sordariomycetes</taxon>
        <taxon>Hypocreomycetidae</taxon>
        <taxon>Hypocreales</taxon>
        <taxon>Hypocreaceae</taxon>
        <taxon>Cladobotryum</taxon>
    </lineage>
</organism>
<evidence type="ECO:0000313" key="3">
    <source>
        <dbReference type="Proteomes" id="UP001338125"/>
    </source>
</evidence>
<sequence length="196" mass="21103">MATQEYYELATFTFKDPSTTTASPAFADVAETLKSAPGALAVYFGEKIEHAGVYVLAIRWETVAAYEAFTKGPGFPAFAQELGALLDTLSTLKTTPAKGNLASALDAPCTEVFSALGTDDSFLENNLSKFLAGMEVGLHINAEAPDTGIVLLFLGWESREIHLAQKGEDSPITLNLHHVGTGRKSVDMYHVNFKKL</sequence>
<protein>
    <recommendedName>
        <fullName evidence="1">ABM domain-containing protein</fullName>
    </recommendedName>
</protein>
<keyword evidence="3" id="KW-1185">Reference proteome</keyword>
<dbReference type="InterPro" id="IPR011008">
    <property type="entry name" value="Dimeric_a/b-barrel"/>
</dbReference>
<dbReference type="EMBL" id="JAVFKD010000014">
    <property type="protein sequence ID" value="KAK5990882.1"/>
    <property type="molecule type" value="Genomic_DNA"/>
</dbReference>
<dbReference type="InterPro" id="IPR007138">
    <property type="entry name" value="ABM_dom"/>
</dbReference>
<gene>
    <name evidence="2" type="ORF">PT974_09157</name>
</gene>
<accession>A0ABR0SFB9</accession>
<dbReference type="Pfam" id="PF03992">
    <property type="entry name" value="ABM"/>
    <property type="match status" value="1"/>
</dbReference>
<evidence type="ECO:0000313" key="2">
    <source>
        <dbReference type="EMBL" id="KAK5990882.1"/>
    </source>
</evidence>
<proteinExistence type="predicted"/>
<comment type="caution">
    <text evidence="2">The sequence shown here is derived from an EMBL/GenBank/DDBJ whole genome shotgun (WGS) entry which is preliminary data.</text>
</comment>